<protein>
    <submittedName>
        <fullName evidence="3">MAGE family member B17</fullName>
    </submittedName>
</protein>
<evidence type="ECO:0000256" key="1">
    <source>
        <dbReference type="SAM" id="MobiDB-lite"/>
    </source>
</evidence>
<evidence type="ECO:0000313" key="4">
    <source>
        <dbReference type="Proteomes" id="UP000694387"/>
    </source>
</evidence>
<feature type="compositionally biased region" description="Low complexity" evidence="1">
    <location>
        <begin position="39"/>
        <end position="79"/>
    </location>
</feature>
<reference evidence="3 4" key="1">
    <citation type="journal article" date="2020" name="Nat. Commun.">
        <title>Donkey genomes provide new insights into domestication and selection for coat color.</title>
        <authorList>
            <person name="Wang"/>
            <person name="C."/>
            <person name="Li"/>
            <person name="H."/>
            <person name="Guo"/>
            <person name="Y."/>
            <person name="Huang"/>
            <person name="J."/>
            <person name="Sun"/>
            <person name="Y."/>
            <person name="Min"/>
            <person name="J."/>
            <person name="Wang"/>
            <person name="J."/>
            <person name="Fang"/>
            <person name="X."/>
            <person name="Zhao"/>
            <person name="Z."/>
            <person name="Wang"/>
            <person name="S."/>
            <person name="Zhang"/>
            <person name="Y."/>
            <person name="Liu"/>
            <person name="Q."/>
            <person name="Jiang"/>
            <person name="Q."/>
            <person name="Wang"/>
            <person name="X."/>
            <person name="Guo"/>
            <person name="Y."/>
            <person name="Yang"/>
            <person name="C."/>
            <person name="Wang"/>
            <person name="Y."/>
            <person name="Tian"/>
            <person name="F."/>
            <person name="Zhuang"/>
            <person name="G."/>
            <person name="Fan"/>
            <person name="Y."/>
            <person name="Gao"/>
            <person name="Q."/>
            <person name="Li"/>
            <person name="Y."/>
            <person name="Ju"/>
            <person name="Z."/>
            <person name="Li"/>
            <person name="J."/>
            <person name="Li"/>
            <person name="R."/>
            <person name="Hou"/>
            <person name="M."/>
            <person name="Yang"/>
            <person name="G."/>
            <person name="Liu"/>
            <person name="G."/>
            <person name="Liu"/>
            <person name="W."/>
            <person name="Guo"/>
            <person name="J."/>
            <person name="Pan"/>
            <person name="S."/>
            <person name="Fan"/>
            <person name="G."/>
            <person name="Zhang"/>
            <person name="W."/>
            <person name="Zhang"/>
            <person name="R."/>
            <person name="Yu"/>
            <person name="J."/>
            <person name="Zhang"/>
            <person name="X."/>
            <person name="Yin"/>
            <person name="Q."/>
            <person name="Ji"/>
            <person name="C."/>
            <person name="Jin"/>
            <person name="Y."/>
            <person name="Yue"/>
            <person name="G."/>
            <person name="Liu"/>
            <person name="M."/>
            <person name="Xu"/>
            <person name="J."/>
            <person name="Liu"/>
            <person name="S."/>
            <person name="Jordana"/>
            <person name="J."/>
            <person name="Noce"/>
            <person name="A."/>
            <person name="Amills"/>
            <person name="M."/>
            <person name="Wu"/>
            <person name="D.D."/>
            <person name="Li"/>
            <person name="S."/>
            <person name="Zhou"/>
            <person name="X. and Zhong"/>
            <person name="J."/>
        </authorList>
    </citation>
    <scope>NUCLEOTIDE SEQUENCE [LARGE SCALE GENOMIC DNA]</scope>
</reference>
<dbReference type="CTD" id="645864"/>
<keyword evidence="4" id="KW-1185">Reference proteome</keyword>
<dbReference type="FunFam" id="1.10.10.1200:FF:000007">
    <property type="entry name" value="Melanoma-associated antigen C2"/>
    <property type="match status" value="1"/>
</dbReference>
<reference evidence="3" key="2">
    <citation type="submission" date="2025-08" db="UniProtKB">
        <authorList>
            <consortium name="Ensembl"/>
        </authorList>
    </citation>
    <scope>IDENTIFICATION</scope>
</reference>
<dbReference type="PANTHER" id="PTHR11736:SF164">
    <property type="entry name" value="MELANOMA-ASSOCIATED ANTIGEN B1"/>
    <property type="match status" value="1"/>
</dbReference>
<dbReference type="RefSeq" id="XP_014719725.2">
    <property type="nucleotide sequence ID" value="XM_014864239.3"/>
</dbReference>
<dbReference type="InterPro" id="IPR002190">
    <property type="entry name" value="MHD_dom"/>
</dbReference>
<accession>A0A8C4KQW1</accession>
<organism evidence="3 4">
    <name type="scientific">Equus asinus</name>
    <name type="common">Donkey</name>
    <name type="synonym">Equus africanus asinus</name>
    <dbReference type="NCBI Taxonomy" id="9793"/>
    <lineage>
        <taxon>Eukaryota</taxon>
        <taxon>Metazoa</taxon>
        <taxon>Chordata</taxon>
        <taxon>Craniata</taxon>
        <taxon>Vertebrata</taxon>
        <taxon>Euteleostomi</taxon>
        <taxon>Mammalia</taxon>
        <taxon>Eutheria</taxon>
        <taxon>Laurasiatheria</taxon>
        <taxon>Perissodactyla</taxon>
        <taxon>Equidae</taxon>
        <taxon>Equus</taxon>
    </lineage>
</organism>
<feature type="domain" description="MAGE" evidence="2">
    <location>
        <begin position="106"/>
        <end position="305"/>
    </location>
</feature>
<dbReference type="Gene3D" id="1.10.10.1210">
    <property type="entry name" value="MAGE homology domain, winged helix WH2 motif"/>
    <property type="match status" value="1"/>
</dbReference>
<proteinExistence type="predicted"/>
<dbReference type="KEGG" id="eai:106845819"/>
<feature type="compositionally biased region" description="Basic residues" evidence="1">
    <location>
        <begin position="1"/>
        <end position="17"/>
    </location>
</feature>
<dbReference type="GeneID" id="106845819"/>
<feature type="compositionally biased region" description="Low complexity" evidence="1">
    <location>
        <begin position="89"/>
        <end position="100"/>
    </location>
</feature>
<dbReference type="PROSITE" id="PS50838">
    <property type="entry name" value="MAGE"/>
    <property type="match status" value="1"/>
</dbReference>
<sequence length="339" mass="37693">MPRGQKSKLRARERRRQARAEDQGFGGAQATAAVEEESSSSSLPVSGGTPSSSPAAGTPQKSQRAQTASSSAAATFCTSSDERAHEENASSSQAPPSSESSCKDPLIRKTGELVKFLLYKYKIKEPITKAEMLKIVNNKYKKHFPEILQRTTEHLELVFGLDLKEVNPSGRCYALVSKLDLSDEGDLSGSTGFPKNGLLLPLLGMIFMNGNRTTEEEMWKFLNLLGVYEGRRHFIFGEPRKLITQDLVEQKYLEYRLVPNSDPPCYEFLWGPRAHDETSKMKVLEFWAKVNHSAPSSFQAQYEEALRDEEERARARAAARAAASARIRSRAMAGRSSQP</sequence>
<reference evidence="3" key="3">
    <citation type="submission" date="2025-09" db="UniProtKB">
        <authorList>
            <consortium name="Ensembl"/>
        </authorList>
    </citation>
    <scope>IDENTIFICATION</scope>
</reference>
<dbReference type="InterPro" id="IPR037445">
    <property type="entry name" value="MAGE"/>
</dbReference>
<gene>
    <name evidence="3" type="primary">MAGEB17</name>
</gene>
<dbReference type="Pfam" id="PF01454">
    <property type="entry name" value="MAGE"/>
    <property type="match status" value="1"/>
</dbReference>
<dbReference type="GeneTree" id="ENSGT00940000155485"/>
<dbReference type="SMART" id="SM01392">
    <property type="entry name" value="MAGE_N"/>
    <property type="match status" value="1"/>
</dbReference>
<evidence type="ECO:0000313" key="3">
    <source>
        <dbReference type="Ensembl" id="ENSEASP00005000815.2"/>
    </source>
</evidence>
<dbReference type="GO" id="GO:0005634">
    <property type="term" value="C:nucleus"/>
    <property type="evidence" value="ECO:0007669"/>
    <property type="project" value="TreeGrafter"/>
</dbReference>
<evidence type="ECO:0000259" key="2">
    <source>
        <dbReference type="PROSITE" id="PS50838"/>
    </source>
</evidence>
<feature type="region of interest" description="Disordered" evidence="1">
    <location>
        <begin position="1"/>
        <end position="104"/>
    </location>
</feature>
<dbReference type="AlphaFoldDB" id="A0A8C4KQW1"/>
<dbReference type="Proteomes" id="UP000694387">
    <property type="component" value="Chromosome Y"/>
</dbReference>
<dbReference type="Gene3D" id="1.10.10.1200">
    <property type="entry name" value="MAGE homology domain, winged helix WH1 motif"/>
    <property type="match status" value="1"/>
</dbReference>
<dbReference type="InterPro" id="IPR021072">
    <property type="entry name" value="MAGE_N"/>
</dbReference>
<dbReference type="PANTHER" id="PTHR11736">
    <property type="entry name" value="MELANOMA-ASSOCIATED ANTIGEN MAGE ANTIGEN"/>
    <property type="match status" value="1"/>
</dbReference>
<dbReference type="FunFam" id="1.10.10.1210:FF:000001">
    <property type="entry name" value="melanoma-associated antigen D1"/>
    <property type="match status" value="1"/>
</dbReference>
<dbReference type="Ensembl" id="ENSEAST00005000945.2">
    <property type="protein sequence ID" value="ENSEASP00005000815.2"/>
    <property type="gene ID" value="ENSEASG00005000722.2"/>
</dbReference>
<dbReference type="InterPro" id="IPR041899">
    <property type="entry name" value="MAGE_WH2"/>
</dbReference>
<name>A0A8C4KQW1_EQUAS</name>
<dbReference type="InterPro" id="IPR041898">
    <property type="entry name" value="MAGE_WH1"/>
</dbReference>
<dbReference type="Pfam" id="PF12440">
    <property type="entry name" value="MAGE_N"/>
    <property type="match status" value="1"/>
</dbReference>
<dbReference type="SMART" id="SM01373">
    <property type="entry name" value="MAGE"/>
    <property type="match status" value="1"/>
</dbReference>
<dbReference type="GO" id="GO:0000122">
    <property type="term" value="P:negative regulation of transcription by RNA polymerase II"/>
    <property type="evidence" value="ECO:0007669"/>
    <property type="project" value="TreeGrafter"/>
</dbReference>